<protein>
    <submittedName>
        <fullName evidence="3">Glycosyltransferase</fullName>
    </submittedName>
</protein>
<evidence type="ECO:0000313" key="3">
    <source>
        <dbReference type="EMBL" id="HHQ50619.1"/>
    </source>
</evidence>
<reference evidence="3" key="1">
    <citation type="journal article" date="2020" name="mSystems">
        <title>Genome- and Community-Level Interaction Insights into Carbon Utilization and Element Cycling Functions of Hydrothermarchaeota in Hydrothermal Sediment.</title>
        <authorList>
            <person name="Zhou Z."/>
            <person name="Liu Y."/>
            <person name="Xu W."/>
            <person name="Pan J."/>
            <person name="Luo Z.H."/>
            <person name="Li M."/>
        </authorList>
    </citation>
    <scope>NUCLEOTIDE SEQUENCE [LARGE SCALE GENOMIC DNA]</scope>
    <source>
        <strain evidence="3">SpSt-1105</strain>
    </source>
</reference>
<feature type="domain" description="Glycosyl transferase family 1" evidence="2">
    <location>
        <begin position="251"/>
        <end position="401"/>
    </location>
</feature>
<sequence>MGRDTVKLSLLVVSSPSPVTGGDGLRALHSIKNYAKHFNTFLLIPWELWGNKSVLKMSIAYLRDLASTRVKFVGFAYLPKVVHKVREALNTRACETLLSLIAPSIAHLSVGMADYDIVIVLHEYWAAVYSGYTLARLFNTPSVVMLQSPPFYGFKKRFENIVKALMLWKAISCSTHIEKSVLKIEVIPRYYIEEYLRRLRYERVLRRYSVVLAVSKAIAIEMGSEWVNKVHSLDPGVTLDREDLEMIKSVKKRVREKENYIVLGGRPYAEKGLAEALISFKFILKHFPQLKLVITGKTTPTILFQAKKACKRLGIEDKVTFTGFLPREKRFEIVAKAKLVLYPSHVDSFSYAVLESLHLNTPIVGYRIPALEIYYSKCPGVELVEEGDIEALTIKAIDALEKGVDTIEPPKIRSWEEILNEEIEIIIKTATAS</sequence>
<dbReference type="PANTHER" id="PTHR46401">
    <property type="entry name" value="GLYCOSYLTRANSFERASE WBBK-RELATED"/>
    <property type="match status" value="1"/>
</dbReference>
<dbReference type="Pfam" id="PF00534">
    <property type="entry name" value="Glycos_transf_1"/>
    <property type="match status" value="1"/>
</dbReference>
<dbReference type="AlphaFoldDB" id="A0A7J3Z6Z4"/>
<dbReference type="EMBL" id="DRYQ01000066">
    <property type="protein sequence ID" value="HHQ50619.1"/>
    <property type="molecule type" value="Genomic_DNA"/>
</dbReference>
<dbReference type="GO" id="GO:0016757">
    <property type="term" value="F:glycosyltransferase activity"/>
    <property type="evidence" value="ECO:0007669"/>
    <property type="project" value="InterPro"/>
</dbReference>
<keyword evidence="1 3" id="KW-0808">Transferase</keyword>
<dbReference type="SUPFAM" id="SSF53756">
    <property type="entry name" value="UDP-Glycosyltransferase/glycogen phosphorylase"/>
    <property type="match status" value="1"/>
</dbReference>
<evidence type="ECO:0000256" key="1">
    <source>
        <dbReference type="ARBA" id="ARBA00022679"/>
    </source>
</evidence>
<dbReference type="InterPro" id="IPR001296">
    <property type="entry name" value="Glyco_trans_1"/>
</dbReference>
<dbReference type="Gene3D" id="3.40.50.2000">
    <property type="entry name" value="Glycogen Phosphorylase B"/>
    <property type="match status" value="2"/>
</dbReference>
<accession>A0A7J3Z6Z4</accession>
<dbReference type="CDD" id="cd03801">
    <property type="entry name" value="GT4_PimA-like"/>
    <property type="match status" value="1"/>
</dbReference>
<comment type="caution">
    <text evidence="3">The sequence shown here is derived from an EMBL/GenBank/DDBJ whole genome shotgun (WGS) entry which is preliminary data.</text>
</comment>
<organism evidence="3">
    <name type="scientific">Ignisphaera aggregans</name>
    <dbReference type="NCBI Taxonomy" id="334771"/>
    <lineage>
        <taxon>Archaea</taxon>
        <taxon>Thermoproteota</taxon>
        <taxon>Thermoprotei</taxon>
        <taxon>Desulfurococcales</taxon>
        <taxon>Desulfurococcaceae</taxon>
        <taxon>Ignisphaera</taxon>
    </lineage>
</organism>
<name>A0A7J3Z6Z4_9CREN</name>
<dbReference type="PANTHER" id="PTHR46401:SF2">
    <property type="entry name" value="GLYCOSYLTRANSFERASE WBBK-RELATED"/>
    <property type="match status" value="1"/>
</dbReference>
<gene>
    <name evidence="3" type="ORF">ENM66_04630</name>
</gene>
<evidence type="ECO:0000259" key="2">
    <source>
        <dbReference type="Pfam" id="PF00534"/>
    </source>
</evidence>
<proteinExistence type="predicted"/>